<feature type="transmembrane region" description="Helical" evidence="1">
    <location>
        <begin position="63"/>
        <end position="84"/>
    </location>
</feature>
<name>A0A8S1IX92_9CHLO</name>
<sequence>MAWAGELLRLLGARFPDAALERRYRKFRITRYFLRDDGLQAAVRAALIGAGAVRSLVNSGPTAGTAVMFVTLIAPLLQLAMRWLANRRGRTEAALAAYLWHRNAWAATSRVLLYPLFVRTWFIDIFQPSGPSTAWPGLLSYIFHASGAVIPFVTGGLYPVLMEHHLVIQPLSVLVIAHWQQGPFCEVALAGDSGPGHVLTAWRALEAGSRQFLAAMYMGEVPAGPEPDPLPACRHVVLALHVCVGLAATTYIAWLVEHTSRIHFLATEGWVGWMGWEPLGGLGILSQLAMGAGCLAVAWPVLGTLVLDRTPGAWEGGKGAADVT</sequence>
<keyword evidence="1" id="KW-0812">Transmembrane</keyword>
<evidence type="ECO:0000313" key="3">
    <source>
        <dbReference type="Proteomes" id="UP000708148"/>
    </source>
</evidence>
<evidence type="ECO:0000313" key="2">
    <source>
        <dbReference type="EMBL" id="CAD7699378.1"/>
    </source>
</evidence>
<protein>
    <submittedName>
        <fullName evidence="2">Uncharacterized protein</fullName>
    </submittedName>
</protein>
<comment type="caution">
    <text evidence="2">The sequence shown here is derived from an EMBL/GenBank/DDBJ whole genome shotgun (WGS) entry which is preliminary data.</text>
</comment>
<evidence type="ECO:0000256" key="1">
    <source>
        <dbReference type="SAM" id="Phobius"/>
    </source>
</evidence>
<reference evidence="2" key="1">
    <citation type="submission" date="2020-12" db="EMBL/GenBank/DDBJ databases">
        <authorList>
            <person name="Iha C."/>
        </authorList>
    </citation>
    <scope>NUCLEOTIDE SEQUENCE</scope>
</reference>
<dbReference type="Proteomes" id="UP000708148">
    <property type="component" value="Unassembled WGS sequence"/>
</dbReference>
<organism evidence="2 3">
    <name type="scientific">Ostreobium quekettii</name>
    <dbReference type="NCBI Taxonomy" id="121088"/>
    <lineage>
        <taxon>Eukaryota</taxon>
        <taxon>Viridiplantae</taxon>
        <taxon>Chlorophyta</taxon>
        <taxon>core chlorophytes</taxon>
        <taxon>Ulvophyceae</taxon>
        <taxon>TCBD clade</taxon>
        <taxon>Bryopsidales</taxon>
        <taxon>Ostreobineae</taxon>
        <taxon>Ostreobiaceae</taxon>
        <taxon>Ostreobium</taxon>
    </lineage>
</organism>
<feature type="transmembrane region" description="Helical" evidence="1">
    <location>
        <begin position="284"/>
        <end position="307"/>
    </location>
</feature>
<feature type="transmembrane region" description="Helical" evidence="1">
    <location>
        <begin position="236"/>
        <end position="256"/>
    </location>
</feature>
<keyword evidence="1" id="KW-0472">Membrane</keyword>
<accession>A0A8S1IX92</accession>
<keyword evidence="1" id="KW-1133">Transmembrane helix</keyword>
<dbReference type="EMBL" id="CAJHUC010001008">
    <property type="protein sequence ID" value="CAD7699378.1"/>
    <property type="molecule type" value="Genomic_DNA"/>
</dbReference>
<keyword evidence="3" id="KW-1185">Reference proteome</keyword>
<dbReference type="AlphaFoldDB" id="A0A8S1IX92"/>
<feature type="transmembrane region" description="Helical" evidence="1">
    <location>
        <begin position="142"/>
        <end position="161"/>
    </location>
</feature>
<gene>
    <name evidence="2" type="ORF">OSTQU699_LOCUS4737</name>
</gene>
<proteinExistence type="predicted"/>
<feature type="transmembrane region" description="Helical" evidence="1">
    <location>
        <begin position="104"/>
        <end position="122"/>
    </location>
</feature>